<proteinExistence type="predicted"/>
<feature type="region of interest" description="Disordered" evidence="2">
    <location>
        <begin position="1"/>
        <end position="27"/>
    </location>
</feature>
<dbReference type="InterPro" id="IPR052391">
    <property type="entry name" value="E3_Ligase-Neurotoxin"/>
</dbReference>
<dbReference type="PANTHER" id="PTHR24133">
    <property type="entry name" value="ANKYRIN DOMAIN-CONTAINING"/>
    <property type="match status" value="1"/>
</dbReference>
<evidence type="ECO:0000256" key="2">
    <source>
        <dbReference type="SAM" id="MobiDB-lite"/>
    </source>
</evidence>
<comment type="caution">
    <text evidence="3">The sequence shown here is derived from an EMBL/GenBank/DDBJ whole genome shotgun (WGS) entry which is preliminary data.</text>
</comment>
<dbReference type="Proteomes" id="UP001627154">
    <property type="component" value="Unassembled WGS sequence"/>
</dbReference>
<feature type="repeat" description="ANK" evidence="1">
    <location>
        <begin position="281"/>
        <end position="313"/>
    </location>
</feature>
<reference evidence="3 4" key="1">
    <citation type="journal article" date="2024" name="bioRxiv">
        <title>A reference genome for Trichogramma kaykai: A tiny desert-dwelling parasitoid wasp with competing sex-ratio distorters.</title>
        <authorList>
            <person name="Culotta J."/>
            <person name="Lindsey A.R."/>
        </authorList>
    </citation>
    <scope>NUCLEOTIDE SEQUENCE [LARGE SCALE GENOMIC DNA]</scope>
    <source>
        <strain evidence="3 4">KSX58</strain>
    </source>
</reference>
<organism evidence="3 4">
    <name type="scientific">Trichogramma kaykai</name>
    <dbReference type="NCBI Taxonomy" id="54128"/>
    <lineage>
        <taxon>Eukaryota</taxon>
        <taxon>Metazoa</taxon>
        <taxon>Ecdysozoa</taxon>
        <taxon>Arthropoda</taxon>
        <taxon>Hexapoda</taxon>
        <taxon>Insecta</taxon>
        <taxon>Pterygota</taxon>
        <taxon>Neoptera</taxon>
        <taxon>Endopterygota</taxon>
        <taxon>Hymenoptera</taxon>
        <taxon>Apocrita</taxon>
        <taxon>Proctotrupomorpha</taxon>
        <taxon>Chalcidoidea</taxon>
        <taxon>Trichogrammatidae</taxon>
        <taxon>Trichogramma</taxon>
    </lineage>
</organism>
<dbReference type="PROSITE" id="PS50088">
    <property type="entry name" value="ANK_REPEAT"/>
    <property type="match status" value="3"/>
</dbReference>
<evidence type="ECO:0000313" key="4">
    <source>
        <dbReference type="Proteomes" id="UP001627154"/>
    </source>
</evidence>
<dbReference type="SMART" id="SM00248">
    <property type="entry name" value="ANK"/>
    <property type="match status" value="8"/>
</dbReference>
<feature type="repeat" description="ANK" evidence="1">
    <location>
        <begin position="350"/>
        <end position="382"/>
    </location>
</feature>
<dbReference type="PANTHER" id="PTHR24133:SF40">
    <property type="entry name" value="ANKYRIN REPEAT DOMAIN 44"/>
    <property type="match status" value="1"/>
</dbReference>
<dbReference type="InterPro" id="IPR002110">
    <property type="entry name" value="Ankyrin_rpt"/>
</dbReference>
<protein>
    <submittedName>
        <fullName evidence="3">Uncharacterized protein</fullName>
    </submittedName>
</protein>
<gene>
    <name evidence="3" type="ORF">TKK_006132</name>
</gene>
<keyword evidence="1" id="KW-0040">ANK repeat</keyword>
<dbReference type="Pfam" id="PF12796">
    <property type="entry name" value="Ank_2"/>
    <property type="match status" value="2"/>
</dbReference>
<evidence type="ECO:0000313" key="3">
    <source>
        <dbReference type="EMBL" id="KAL3400247.1"/>
    </source>
</evidence>
<sequence>MNNNDRRSIEGSHDEDGGAGNENQNGDFINANLLDKKQLEGLKSSVDWEVESQRYIIFDQFFRLIGDWKGPLSDLRNIFQLEEIERLLIDSIARWGTSEGENQAIRFIRFLVETGYKDKPKVDKDGKLMLHRRTALLCAYSKGIYPFGRELFKIYDRFDVNYIDEKSSYTHFHVACQWGCMDVVEKFLELGRVDPNLLVTTTGSSPLHVTLESDHVDPKIVEILLRHGANPNVANRAGLTPVHFVSKRPNNHGTNAHLLEMFCELANEKYKPVQINVASEAGLTPLDYAVARQCKSLTKSLLRFGADPNFTTVKGLTTLHKICSYDNLNVKLVKMLFKYKPVKVDAQDDQGYTPMHYAVNRCHQSVVELLLRNGSDPNSPNLEGSTPLHVICDNRSDDAEFLEAFLKICKDTHQKLRIEARDKKGRTPLKLAVGNILPNTVDVLLNQGAGLSSFVFPTVKQFDEINDYRKHVWCSKLLVASGLLMIVERLEKRGYELVQSDALTIMEFFTKYDLRESSDVEEPWYDEESFEIEAKKIMVKPSLSLYDLTRLRPEKAAKMLTYRHYLKLTCTKISKLSKEFRRNCAEHLCEKLARPFFRRWTLYPFWEQIVLYRLPLLCCDMMIDNLKNKDLFNICLAATKQ</sequence>
<dbReference type="Gene3D" id="1.25.40.20">
    <property type="entry name" value="Ankyrin repeat-containing domain"/>
    <property type="match status" value="2"/>
</dbReference>
<dbReference type="InterPro" id="IPR036770">
    <property type="entry name" value="Ankyrin_rpt-contain_sf"/>
</dbReference>
<evidence type="ECO:0000256" key="1">
    <source>
        <dbReference type="PROSITE-ProRule" id="PRU00023"/>
    </source>
</evidence>
<name>A0ABD2X4H5_9HYME</name>
<feature type="repeat" description="ANK" evidence="1">
    <location>
        <begin position="202"/>
        <end position="236"/>
    </location>
</feature>
<accession>A0ABD2X4H5</accession>
<dbReference type="EMBL" id="JBJJXI010000051">
    <property type="protein sequence ID" value="KAL3400247.1"/>
    <property type="molecule type" value="Genomic_DNA"/>
</dbReference>
<dbReference type="AlphaFoldDB" id="A0ABD2X4H5"/>
<keyword evidence="4" id="KW-1185">Reference proteome</keyword>
<feature type="compositionally biased region" description="Basic and acidic residues" evidence="2">
    <location>
        <begin position="1"/>
        <end position="16"/>
    </location>
</feature>
<dbReference type="SUPFAM" id="SSF48403">
    <property type="entry name" value="Ankyrin repeat"/>
    <property type="match status" value="1"/>
</dbReference>
<dbReference type="PROSITE" id="PS50297">
    <property type="entry name" value="ANK_REP_REGION"/>
    <property type="match status" value="3"/>
</dbReference>